<evidence type="ECO:0000313" key="3">
    <source>
        <dbReference type="Proteomes" id="UP001635816"/>
    </source>
</evidence>
<dbReference type="RefSeq" id="WP_090428094.1">
    <property type="nucleotide sequence ID" value="NZ_JBKBDD010000009.1"/>
</dbReference>
<sequence>MQLDFAVVDDIATQFHGRGRAPGLQIAVLADGKVAHFAGYGVTDCATGAVPAADRFFRIASMSKSFTAAAILQLRDRGALGLDDPVTDYLPWAAGLSGPTSDSPGITVRHCLTMSSGLPSDDPWADRQEEMTQADFDDLLRRPVWGAYSPGTAFAYSNLGYALLGRVVEAVSGGRFTDYLTSELLLPLGLAETTYDYRAVPAGRLAQGYRSTPNGEWEPQTFTAPGSFSAIGGLLSTATDIAKWVAWFADAFPPRDDGDDAVLTRASRREMQQSHRLLPFDVVEDADGRNRLMSKGFPWGLSGYGYGLFVEPASPVGAISQHQGGYPGFGSYMGWHQSSGLGVVAFANGTYAPVAVPARAALEALLLQCQVGPDRVSATEHLRSAIELVEGVIAEPSTLQDPAFSDNVLVDIPLAERITAITAARETMGERTGQTEIELRSPTEAVCRMTGTRGRLDVTLALTPTDPPRIHTFTVEAVPTD</sequence>
<organism evidence="2 3">
    <name type="scientific">Mycolicibacterium nivoides</name>
    <dbReference type="NCBI Taxonomy" id="2487344"/>
    <lineage>
        <taxon>Bacteria</taxon>
        <taxon>Bacillati</taxon>
        <taxon>Actinomycetota</taxon>
        <taxon>Actinomycetes</taxon>
        <taxon>Mycobacteriales</taxon>
        <taxon>Mycobacteriaceae</taxon>
        <taxon>Mycolicibacterium</taxon>
    </lineage>
</organism>
<gene>
    <name evidence="2" type="ORF">ACK4CT_23575</name>
</gene>
<dbReference type="EC" id="3.-.-.-" evidence="2"/>
<dbReference type="EMBL" id="JBKBDD010000009">
    <property type="protein sequence ID" value="MFN6546177.1"/>
    <property type="molecule type" value="Genomic_DNA"/>
</dbReference>
<keyword evidence="2" id="KW-0378">Hydrolase</keyword>
<dbReference type="Proteomes" id="UP001635816">
    <property type="component" value="Unassembled WGS sequence"/>
</dbReference>
<keyword evidence="3" id="KW-1185">Reference proteome</keyword>
<name>A0ABW9LGS3_9MYCO</name>
<protein>
    <submittedName>
        <fullName evidence="2">Serine hydrolase domain-containing protein</fullName>
        <ecNumber evidence="2">3.-.-.-</ecNumber>
    </submittedName>
</protein>
<accession>A0ABW9LGS3</accession>
<dbReference type="InterPro" id="IPR001466">
    <property type="entry name" value="Beta-lactam-related"/>
</dbReference>
<dbReference type="SUPFAM" id="SSF56601">
    <property type="entry name" value="beta-lactamase/transpeptidase-like"/>
    <property type="match status" value="1"/>
</dbReference>
<dbReference type="Gene3D" id="3.40.710.10">
    <property type="entry name" value="DD-peptidase/beta-lactamase superfamily"/>
    <property type="match status" value="1"/>
</dbReference>
<dbReference type="PANTHER" id="PTHR46825">
    <property type="entry name" value="D-ALANYL-D-ALANINE-CARBOXYPEPTIDASE/ENDOPEPTIDASE AMPH"/>
    <property type="match status" value="1"/>
</dbReference>
<proteinExistence type="predicted"/>
<dbReference type="InterPro" id="IPR050491">
    <property type="entry name" value="AmpC-like"/>
</dbReference>
<dbReference type="GO" id="GO:0016787">
    <property type="term" value="F:hydrolase activity"/>
    <property type="evidence" value="ECO:0007669"/>
    <property type="project" value="UniProtKB-KW"/>
</dbReference>
<reference evidence="2 3" key="1">
    <citation type="submission" date="2024-12" db="EMBL/GenBank/DDBJ databases">
        <title>The coexistence of Mycolicibacterium septicum and Mycolicibacterium nivoides in clinical samples.</title>
        <authorList>
            <person name="Wang C."/>
            <person name="Feng Y."/>
            <person name="Zong Z."/>
        </authorList>
    </citation>
    <scope>NUCLEOTIDE SEQUENCE [LARGE SCALE GENOMIC DNA]</scope>
    <source>
        <strain evidence="2 3">120309</strain>
    </source>
</reference>
<dbReference type="Pfam" id="PF00144">
    <property type="entry name" value="Beta-lactamase"/>
    <property type="match status" value="1"/>
</dbReference>
<feature type="domain" description="Beta-lactamase-related" evidence="1">
    <location>
        <begin position="8"/>
        <end position="365"/>
    </location>
</feature>
<comment type="caution">
    <text evidence="2">The sequence shown here is derived from an EMBL/GenBank/DDBJ whole genome shotgun (WGS) entry which is preliminary data.</text>
</comment>
<evidence type="ECO:0000313" key="2">
    <source>
        <dbReference type="EMBL" id="MFN6546177.1"/>
    </source>
</evidence>
<evidence type="ECO:0000259" key="1">
    <source>
        <dbReference type="Pfam" id="PF00144"/>
    </source>
</evidence>
<dbReference type="InterPro" id="IPR012338">
    <property type="entry name" value="Beta-lactam/transpept-like"/>
</dbReference>
<dbReference type="PANTHER" id="PTHR46825:SF9">
    <property type="entry name" value="BETA-LACTAMASE-RELATED DOMAIN-CONTAINING PROTEIN"/>
    <property type="match status" value="1"/>
</dbReference>